<keyword evidence="2" id="KW-1133">Transmembrane helix</keyword>
<dbReference type="AlphaFoldDB" id="A0A1G2M9Z9"/>
<protein>
    <submittedName>
        <fullName evidence="3">Uncharacterized protein</fullName>
    </submittedName>
</protein>
<accession>A0A1G2M9Z9</accession>
<name>A0A1G2M9Z9_9BACT</name>
<feature type="region of interest" description="Disordered" evidence="1">
    <location>
        <begin position="31"/>
        <end position="56"/>
    </location>
</feature>
<keyword evidence="2" id="KW-0812">Transmembrane</keyword>
<evidence type="ECO:0000313" key="4">
    <source>
        <dbReference type="Proteomes" id="UP000178121"/>
    </source>
</evidence>
<sequence>MNQNLLIGLVILLILAGVGWYIVSKEDLMSGESATSTPTTENSNTTAANSNSGSGNLQSVFSRSGNYTCSFTMSNPATPGDSFSGTVFGTGSQTRADFRVQVSSGTVIESHMIRTGGYTYTWVDGNVKGTKSTAPPTNIPAVTTGGYIANNGTASWDCHPWVPESAKFTLPNGISFVGQ</sequence>
<proteinExistence type="predicted"/>
<evidence type="ECO:0000313" key="3">
    <source>
        <dbReference type="EMBL" id="OHA20736.1"/>
    </source>
</evidence>
<gene>
    <name evidence="3" type="ORF">A2849_01630</name>
</gene>
<reference evidence="3 4" key="1">
    <citation type="journal article" date="2016" name="Nat. Commun.">
        <title>Thousands of microbial genomes shed light on interconnected biogeochemical processes in an aquifer system.</title>
        <authorList>
            <person name="Anantharaman K."/>
            <person name="Brown C.T."/>
            <person name="Hug L.A."/>
            <person name="Sharon I."/>
            <person name="Castelle C.J."/>
            <person name="Probst A.J."/>
            <person name="Thomas B.C."/>
            <person name="Singh A."/>
            <person name="Wilkins M.J."/>
            <person name="Karaoz U."/>
            <person name="Brodie E.L."/>
            <person name="Williams K.H."/>
            <person name="Hubbard S.S."/>
            <person name="Banfield J.F."/>
        </authorList>
    </citation>
    <scope>NUCLEOTIDE SEQUENCE [LARGE SCALE GENOMIC DNA]</scope>
</reference>
<evidence type="ECO:0000256" key="1">
    <source>
        <dbReference type="SAM" id="MobiDB-lite"/>
    </source>
</evidence>
<keyword evidence="2" id="KW-0472">Membrane</keyword>
<feature type="compositionally biased region" description="Low complexity" evidence="1">
    <location>
        <begin position="32"/>
        <end position="56"/>
    </location>
</feature>
<comment type="caution">
    <text evidence="3">The sequence shown here is derived from an EMBL/GenBank/DDBJ whole genome shotgun (WGS) entry which is preliminary data.</text>
</comment>
<dbReference type="Proteomes" id="UP000178121">
    <property type="component" value="Unassembled WGS sequence"/>
</dbReference>
<feature type="transmembrane region" description="Helical" evidence="2">
    <location>
        <begin position="6"/>
        <end position="23"/>
    </location>
</feature>
<dbReference type="EMBL" id="MHRI01000024">
    <property type="protein sequence ID" value="OHA20736.1"/>
    <property type="molecule type" value="Genomic_DNA"/>
</dbReference>
<evidence type="ECO:0000256" key="2">
    <source>
        <dbReference type="SAM" id="Phobius"/>
    </source>
</evidence>
<organism evidence="3 4">
    <name type="scientific">Candidatus Taylorbacteria bacterium RIFCSPHIGHO2_01_FULL_51_15</name>
    <dbReference type="NCBI Taxonomy" id="1802304"/>
    <lineage>
        <taxon>Bacteria</taxon>
        <taxon>Candidatus Tayloriibacteriota</taxon>
    </lineage>
</organism>